<evidence type="ECO:0000256" key="1">
    <source>
        <dbReference type="SAM" id="Coils"/>
    </source>
</evidence>
<feature type="region of interest" description="Disordered" evidence="2">
    <location>
        <begin position="244"/>
        <end position="265"/>
    </location>
</feature>
<evidence type="ECO:0000313" key="3">
    <source>
        <dbReference type="EMBL" id="KAF5808891.1"/>
    </source>
</evidence>
<reference evidence="3" key="2">
    <citation type="submission" date="2020-06" db="EMBL/GenBank/DDBJ databases">
        <title>Helianthus annuus Genome sequencing and assembly Release 2.</title>
        <authorList>
            <person name="Gouzy J."/>
            <person name="Langlade N."/>
            <person name="Munos S."/>
        </authorList>
    </citation>
    <scope>NUCLEOTIDE SEQUENCE</scope>
    <source>
        <tissue evidence="3">Leaves</tissue>
    </source>
</reference>
<keyword evidence="4" id="KW-1185">Reference proteome</keyword>
<organism evidence="3 4">
    <name type="scientific">Helianthus annuus</name>
    <name type="common">Common sunflower</name>
    <dbReference type="NCBI Taxonomy" id="4232"/>
    <lineage>
        <taxon>Eukaryota</taxon>
        <taxon>Viridiplantae</taxon>
        <taxon>Streptophyta</taxon>
        <taxon>Embryophyta</taxon>
        <taxon>Tracheophyta</taxon>
        <taxon>Spermatophyta</taxon>
        <taxon>Magnoliopsida</taxon>
        <taxon>eudicotyledons</taxon>
        <taxon>Gunneridae</taxon>
        <taxon>Pentapetalae</taxon>
        <taxon>asterids</taxon>
        <taxon>campanulids</taxon>
        <taxon>Asterales</taxon>
        <taxon>Asteraceae</taxon>
        <taxon>Asteroideae</taxon>
        <taxon>Heliantheae alliance</taxon>
        <taxon>Heliantheae</taxon>
        <taxon>Helianthus</taxon>
    </lineage>
</organism>
<dbReference type="Proteomes" id="UP000215914">
    <property type="component" value="Unassembled WGS sequence"/>
</dbReference>
<sequence>MLIIRMKTGDWSLFDFVDPPRNAALRPSDRVVGEHEASVQKIHIEHFLLTAILRIPLIKLLVLPPSSGCEASLGGTKKASRIRITGKKSTTSEVTTSPEAAGELTAPEGATVTSAPAIVSPRPAPKRRRTITFLSTFQTTKTAQLLHTDTIAEAQVEGGSSLPLTSGEIATSAIGGQSVSLAELISQASVLPVCSLMPPPLFTAFVMIITNPVSTPLFSSSTPTSMFDSPMGDFPVSGREIPTTSAGGESTTAKEMTVSDTGGPIGLDNEHLMNTTMVDAVSGPRRLAEIRRRWMHDNNELHQARMTIQELVDEKSHLESQLHAASVREGRFLLEKNKVEDDLKHVTANLAEERITSARDVVEKEHIISHAKAVQEELERKAVNEARMVRSELSTEMERYHIDTDFVYQVQERYQGLTLSRRHLRPRPGPNRLSPRSAKKNLESFNKYVTPLSPKRINFFKLLPPSRLILRRRKVLWTNPTLRWIA</sequence>
<feature type="coiled-coil region" evidence="1">
    <location>
        <begin position="301"/>
        <end position="328"/>
    </location>
</feature>
<dbReference type="EMBL" id="MNCJ02000319">
    <property type="protein sequence ID" value="KAF5808891.1"/>
    <property type="molecule type" value="Genomic_DNA"/>
</dbReference>
<evidence type="ECO:0000313" key="4">
    <source>
        <dbReference type="Proteomes" id="UP000215914"/>
    </source>
</evidence>
<name>A0A9K3J5R2_HELAN</name>
<protein>
    <submittedName>
        <fullName evidence="3">Uncharacterized protein</fullName>
    </submittedName>
</protein>
<keyword evidence="1" id="KW-0175">Coiled coil</keyword>
<evidence type="ECO:0000256" key="2">
    <source>
        <dbReference type="SAM" id="MobiDB-lite"/>
    </source>
</evidence>
<proteinExistence type="predicted"/>
<comment type="caution">
    <text evidence="3">The sequence shown here is derived from an EMBL/GenBank/DDBJ whole genome shotgun (WGS) entry which is preliminary data.</text>
</comment>
<dbReference type="Gramene" id="mRNA:HanXRQr2_Chr04g0150691">
    <property type="protein sequence ID" value="mRNA:HanXRQr2_Chr04g0150691"/>
    <property type="gene ID" value="HanXRQr2_Chr04g0150691"/>
</dbReference>
<accession>A0A9K3J5R2</accession>
<dbReference type="AlphaFoldDB" id="A0A9K3J5R2"/>
<feature type="compositionally biased region" description="Polar residues" evidence="2">
    <location>
        <begin position="244"/>
        <end position="260"/>
    </location>
</feature>
<gene>
    <name evidence="3" type="ORF">HanXRQr2_Chr04g0150691</name>
</gene>
<reference evidence="3" key="1">
    <citation type="journal article" date="2017" name="Nature">
        <title>The sunflower genome provides insights into oil metabolism, flowering and Asterid evolution.</title>
        <authorList>
            <person name="Badouin H."/>
            <person name="Gouzy J."/>
            <person name="Grassa C.J."/>
            <person name="Murat F."/>
            <person name="Staton S.E."/>
            <person name="Cottret L."/>
            <person name="Lelandais-Briere C."/>
            <person name="Owens G.L."/>
            <person name="Carrere S."/>
            <person name="Mayjonade B."/>
            <person name="Legrand L."/>
            <person name="Gill N."/>
            <person name="Kane N.C."/>
            <person name="Bowers J.E."/>
            <person name="Hubner S."/>
            <person name="Bellec A."/>
            <person name="Berard A."/>
            <person name="Berges H."/>
            <person name="Blanchet N."/>
            <person name="Boniface M.C."/>
            <person name="Brunel D."/>
            <person name="Catrice O."/>
            <person name="Chaidir N."/>
            <person name="Claudel C."/>
            <person name="Donnadieu C."/>
            <person name="Faraut T."/>
            <person name="Fievet G."/>
            <person name="Helmstetter N."/>
            <person name="King M."/>
            <person name="Knapp S.J."/>
            <person name="Lai Z."/>
            <person name="Le Paslier M.C."/>
            <person name="Lippi Y."/>
            <person name="Lorenzon L."/>
            <person name="Mandel J.R."/>
            <person name="Marage G."/>
            <person name="Marchand G."/>
            <person name="Marquand E."/>
            <person name="Bret-Mestries E."/>
            <person name="Morien E."/>
            <person name="Nambeesan S."/>
            <person name="Nguyen T."/>
            <person name="Pegot-Espagnet P."/>
            <person name="Pouilly N."/>
            <person name="Raftis F."/>
            <person name="Sallet E."/>
            <person name="Schiex T."/>
            <person name="Thomas J."/>
            <person name="Vandecasteele C."/>
            <person name="Vares D."/>
            <person name="Vear F."/>
            <person name="Vautrin S."/>
            <person name="Crespi M."/>
            <person name="Mangin B."/>
            <person name="Burke J.M."/>
            <person name="Salse J."/>
            <person name="Munos S."/>
            <person name="Vincourt P."/>
            <person name="Rieseberg L.H."/>
            <person name="Langlade N.B."/>
        </authorList>
    </citation>
    <scope>NUCLEOTIDE SEQUENCE</scope>
    <source>
        <tissue evidence="3">Leaves</tissue>
    </source>
</reference>